<gene>
    <name evidence="6" type="ORF">COW24_01845</name>
</gene>
<dbReference type="InterPro" id="IPR004792">
    <property type="entry name" value="BaiN-like"/>
</dbReference>
<keyword evidence="3" id="KW-0274">FAD</keyword>
<dbReference type="AlphaFoldDB" id="A0A2M7H4H4"/>
<evidence type="ECO:0000256" key="1">
    <source>
        <dbReference type="ARBA" id="ARBA00001974"/>
    </source>
</evidence>
<evidence type="ECO:0000313" key="6">
    <source>
        <dbReference type="EMBL" id="PIW37117.1"/>
    </source>
</evidence>
<evidence type="ECO:0000259" key="5">
    <source>
        <dbReference type="Pfam" id="PF22780"/>
    </source>
</evidence>
<dbReference type="InterPro" id="IPR055178">
    <property type="entry name" value="RsdA/BaiN/AoA(So)-like_dom"/>
</dbReference>
<dbReference type="InterPro" id="IPR036188">
    <property type="entry name" value="FAD/NAD-bd_sf"/>
</dbReference>
<dbReference type="Gene3D" id="2.40.30.10">
    <property type="entry name" value="Translation factors"/>
    <property type="match status" value="1"/>
</dbReference>
<dbReference type="SUPFAM" id="SSF51905">
    <property type="entry name" value="FAD/NAD(P)-binding domain"/>
    <property type="match status" value="1"/>
</dbReference>
<evidence type="ECO:0000256" key="2">
    <source>
        <dbReference type="ARBA" id="ARBA00022630"/>
    </source>
</evidence>
<dbReference type="NCBIfam" id="TIGR00275">
    <property type="entry name" value="aminoacetone oxidase family FAD-binding enzyme"/>
    <property type="match status" value="1"/>
</dbReference>
<dbReference type="Pfam" id="PF22780">
    <property type="entry name" value="HI0933_like_1st"/>
    <property type="match status" value="1"/>
</dbReference>
<evidence type="ECO:0008006" key="8">
    <source>
        <dbReference type="Google" id="ProtNLM"/>
    </source>
</evidence>
<comment type="cofactor">
    <cofactor evidence="1">
        <name>FAD</name>
        <dbReference type="ChEBI" id="CHEBI:57692"/>
    </cofactor>
</comment>
<feature type="domain" description="RsdA/BaiN/AoA(So)-like Rossmann fold-like" evidence="4">
    <location>
        <begin position="4"/>
        <end position="410"/>
    </location>
</feature>
<evidence type="ECO:0000256" key="3">
    <source>
        <dbReference type="ARBA" id="ARBA00022827"/>
    </source>
</evidence>
<protein>
    <recommendedName>
        <fullName evidence="8">Aminoacetone oxidase family FAD-binding enzyme</fullName>
    </recommendedName>
</protein>
<dbReference type="SUPFAM" id="SSF160996">
    <property type="entry name" value="HI0933 insert domain-like"/>
    <property type="match status" value="1"/>
</dbReference>
<evidence type="ECO:0000259" key="4">
    <source>
        <dbReference type="Pfam" id="PF03486"/>
    </source>
</evidence>
<dbReference type="Proteomes" id="UP000230292">
    <property type="component" value="Unassembled WGS sequence"/>
</dbReference>
<dbReference type="PANTHER" id="PTHR42887:SF2">
    <property type="entry name" value="OS12G0638800 PROTEIN"/>
    <property type="match status" value="1"/>
</dbReference>
<dbReference type="InterPro" id="IPR057661">
    <property type="entry name" value="RsdA/BaiN/AoA(So)_Rossmann"/>
</dbReference>
<comment type="caution">
    <text evidence="6">The sequence shown here is derived from an EMBL/GenBank/DDBJ whole genome shotgun (WGS) entry which is preliminary data.</text>
</comment>
<name>A0A2M7H4H4_9BACT</name>
<evidence type="ECO:0000313" key="7">
    <source>
        <dbReference type="Proteomes" id="UP000230292"/>
    </source>
</evidence>
<dbReference type="EMBL" id="PFGC01000021">
    <property type="protein sequence ID" value="PIW37117.1"/>
    <property type="molecule type" value="Genomic_DNA"/>
</dbReference>
<organism evidence="6 7">
    <name type="scientific">Candidatus Kerfeldbacteria bacterium CG15_BIG_FIL_POST_REV_8_21_14_020_45_12</name>
    <dbReference type="NCBI Taxonomy" id="2014247"/>
    <lineage>
        <taxon>Bacteria</taxon>
        <taxon>Candidatus Kerfeldiibacteriota</taxon>
    </lineage>
</organism>
<dbReference type="PANTHER" id="PTHR42887">
    <property type="entry name" value="OS12G0638800 PROTEIN"/>
    <property type="match status" value="1"/>
</dbReference>
<feature type="domain" description="RsdA/BaiN/AoA(So)-like insert" evidence="5">
    <location>
        <begin position="197"/>
        <end position="350"/>
    </location>
</feature>
<dbReference type="PRINTS" id="PR00411">
    <property type="entry name" value="PNDRDTASEI"/>
</dbReference>
<dbReference type="Pfam" id="PF03486">
    <property type="entry name" value="HI0933_like"/>
    <property type="match status" value="1"/>
</dbReference>
<sequence length="417" mass="45294">MKKKIAIIGGGAAGMMAAARIAELDADIKVVLFEKNPSLGRKVIISGGGRCNVTTGIQDVRAVLSRYARGNKFLNSAMWNFPPAAVYDWFEGHGVPLKTEDDQRVFPKSNDGADIVDVFERLFADANVELRLKSSVRRVSQSGPQATTYIVESDNQLEEFDAIILTTGGQAYRHTGSTGDGYSFAESMGHHITPLAASLNSFMLSDKWIKSVPGVSFTDVLLTSSRNLQHKSQGAIVCTHTGISGPAVFALSAQIAFEDYTKANPLTIYIDWLPNESSDSIRAVMNNACEQYPKRQLNRLLHDWLPKSLVTQILEQLNIDEQIPLAELSKSRRTILVEQLKRSSVNLIGRSSGSEFVTAGGVDTDEINPKTMESRISPGLFFAGEIMNVDGVTGGFNLQASWAAGYLAAEGAIGFLV</sequence>
<proteinExistence type="predicted"/>
<accession>A0A2M7H4H4</accession>
<dbReference type="Gene3D" id="3.50.50.60">
    <property type="entry name" value="FAD/NAD(P)-binding domain"/>
    <property type="match status" value="1"/>
</dbReference>
<keyword evidence="2" id="KW-0285">Flavoprotein</keyword>
<reference evidence="6 7" key="1">
    <citation type="submission" date="2017-09" db="EMBL/GenBank/DDBJ databases">
        <title>Depth-based differentiation of microbial function through sediment-hosted aquifers and enrichment of novel symbionts in the deep terrestrial subsurface.</title>
        <authorList>
            <person name="Probst A.J."/>
            <person name="Ladd B."/>
            <person name="Jarett J.K."/>
            <person name="Geller-Mcgrath D.E."/>
            <person name="Sieber C.M."/>
            <person name="Emerson J.B."/>
            <person name="Anantharaman K."/>
            <person name="Thomas B.C."/>
            <person name="Malmstrom R."/>
            <person name="Stieglmeier M."/>
            <person name="Klingl A."/>
            <person name="Woyke T."/>
            <person name="Ryan C.M."/>
            <person name="Banfield J.F."/>
        </authorList>
    </citation>
    <scope>NUCLEOTIDE SEQUENCE [LARGE SCALE GENOMIC DNA]</scope>
    <source>
        <strain evidence="6">CG15_BIG_FIL_POST_REV_8_21_14_020_45_12</strain>
    </source>
</reference>
<dbReference type="InterPro" id="IPR023166">
    <property type="entry name" value="BaiN-like_dom_sf"/>
</dbReference>
<dbReference type="Gene3D" id="1.10.8.260">
    <property type="entry name" value="HI0933 insert domain-like"/>
    <property type="match status" value="1"/>
</dbReference>